<dbReference type="InterPro" id="IPR053164">
    <property type="entry name" value="IS1016-like_transposase"/>
</dbReference>
<organism evidence="2 3">
    <name type="scientific">Taurinivorans muris</name>
    <dbReference type="NCBI Taxonomy" id="2787751"/>
    <lineage>
        <taxon>Bacteria</taxon>
        <taxon>Pseudomonadati</taxon>
        <taxon>Thermodesulfobacteriota</taxon>
        <taxon>Desulfovibrionia</taxon>
        <taxon>Desulfovibrionales</taxon>
        <taxon>Desulfovibrionaceae</taxon>
        <taxon>Taurinivorans</taxon>
    </lineage>
</organism>
<dbReference type="NCBIfam" id="NF033547">
    <property type="entry name" value="transpos_IS1595"/>
    <property type="match status" value="1"/>
</dbReference>
<evidence type="ECO:0000313" key="2">
    <source>
        <dbReference type="EMBL" id="UWX06706.1"/>
    </source>
</evidence>
<name>A0ABY5Y4B7_9BACT</name>
<keyword evidence="3" id="KW-1185">Reference proteome</keyword>
<dbReference type="EMBL" id="CP065938">
    <property type="protein sequence ID" value="UWX06706.1"/>
    <property type="molecule type" value="Genomic_DNA"/>
</dbReference>
<dbReference type="PANTHER" id="PTHR47163">
    <property type="entry name" value="DDE_TNP_IS1595 DOMAIN-CONTAINING PROTEIN"/>
    <property type="match status" value="1"/>
</dbReference>
<dbReference type="SMART" id="SM01126">
    <property type="entry name" value="DDE_Tnp_IS1595"/>
    <property type="match status" value="1"/>
</dbReference>
<sequence>MEIIYNYMEYNRISKYKIKKIIKCFAEDLTATSTSNLLGINRNTINAYYNLLREKIFLFSLEEERKELGEFELDENYFGARRVGGKRGRGAAGKTPVFGVLKREGKVHVNIVPRCSKEELMPIIQGKILEGSTIHTDGWRAYDGLILNGYTHYRLFHHENEFTRGKSHVNGIESFWSFAKRRLAKFNGLTDEKFILHLKECECRFNFRNENFEQFLIEIFFQK</sequence>
<dbReference type="Proteomes" id="UP001058120">
    <property type="component" value="Chromosome"/>
</dbReference>
<dbReference type="InterPro" id="IPR024445">
    <property type="entry name" value="Tnp_ISXO2-like"/>
</dbReference>
<dbReference type="Pfam" id="PF12762">
    <property type="entry name" value="DDE_Tnp_IS1595"/>
    <property type="match status" value="1"/>
</dbReference>
<dbReference type="PANTHER" id="PTHR47163:SF2">
    <property type="entry name" value="SI:DKEY-17M8.2"/>
    <property type="match status" value="1"/>
</dbReference>
<reference evidence="2" key="1">
    <citation type="submission" date="2020-12" db="EMBL/GenBank/DDBJ databases">
        <title>Taurinivorans muris gen. nov., sp. nov., fundamental and realized metabolic niche of a ubiquitous sulfidogenic bacterium in the murine intestine.</title>
        <authorList>
            <person name="Ye H."/>
            <person name="Hanson B.T."/>
            <person name="Loy A."/>
        </authorList>
    </citation>
    <scope>NUCLEOTIDE SEQUENCE</scope>
    <source>
        <strain evidence="2">LT0009</strain>
    </source>
</reference>
<accession>A0ABY5Y4B7</accession>
<protein>
    <submittedName>
        <fullName evidence="2">IS1595 family transposase</fullName>
    </submittedName>
</protein>
<proteinExistence type="predicted"/>
<feature type="domain" description="ISXO2-like transposase" evidence="1">
    <location>
        <begin position="66"/>
        <end position="206"/>
    </location>
</feature>
<evidence type="ECO:0000259" key="1">
    <source>
        <dbReference type="SMART" id="SM01126"/>
    </source>
</evidence>
<evidence type="ECO:0000313" key="3">
    <source>
        <dbReference type="Proteomes" id="UP001058120"/>
    </source>
</evidence>
<gene>
    <name evidence="2" type="ORF">JBF11_01615</name>
</gene>